<evidence type="ECO:0000313" key="3">
    <source>
        <dbReference type="Proteomes" id="UP000018144"/>
    </source>
</evidence>
<accession>U4LP07</accession>
<organism evidence="2 3">
    <name type="scientific">Pyronema omphalodes (strain CBS 100304)</name>
    <name type="common">Pyronema confluens</name>
    <dbReference type="NCBI Taxonomy" id="1076935"/>
    <lineage>
        <taxon>Eukaryota</taxon>
        <taxon>Fungi</taxon>
        <taxon>Dikarya</taxon>
        <taxon>Ascomycota</taxon>
        <taxon>Pezizomycotina</taxon>
        <taxon>Pezizomycetes</taxon>
        <taxon>Pezizales</taxon>
        <taxon>Pyronemataceae</taxon>
        <taxon>Pyronema</taxon>
    </lineage>
</organism>
<feature type="transmembrane region" description="Helical" evidence="1">
    <location>
        <begin position="49"/>
        <end position="69"/>
    </location>
</feature>
<protein>
    <submittedName>
        <fullName evidence="2">Uncharacterized protein</fullName>
    </submittedName>
</protein>
<gene>
    <name evidence="2" type="ORF">PCON_01628</name>
</gene>
<dbReference type="EMBL" id="HF936162">
    <property type="protein sequence ID" value="CCX33690.1"/>
    <property type="molecule type" value="Genomic_DNA"/>
</dbReference>
<keyword evidence="1" id="KW-0812">Transmembrane</keyword>
<dbReference type="Proteomes" id="UP000018144">
    <property type="component" value="Unassembled WGS sequence"/>
</dbReference>
<dbReference type="AlphaFoldDB" id="U4LP07"/>
<sequence>MFCEPLSPAEVHLRGEDSVNIMLEEPVGLNAGKCPEESPGVESFRLCCWVIMGVIASVFVVVSMGVCLATNSGSNTPQAPPRN</sequence>
<reference evidence="2 3" key="1">
    <citation type="journal article" date="2013" name="PLoS Genet.">
        <title>The genome and development-dependent transcriptomes of Pyronema confluens: a window into fungal evolution.</title>
        <authorList>
            <person name="Traeger S."/>
            <person name="Altegoer F."/>
            <person name="Freitag M."/>
            <person name="Gabaldon T."/>
            <person name="Kempken F."/>
            <person name="Kumar A."/>
            <person name="Marcet-Houben M."/>
            <person name="Poggeler S."/>
            <person name="Stajich J.E."/>
            <person name="Nowrousian M."/>
        </authorList>
    </citation>
    <scope>NUCLEOTIDE SEQUENCE [LARGE SCALE GENOMIC DNA]</scope>
    <source>
        <strain evidence="3">CBS 100304</strain>
        <tissue evidence="2">Vegetative mycelium</tissue>
    </source>
</reference>
<keyword evidence="3" id="KW-1185">Reference proteome</keyword>
<proteinExistence type="predicted"/>
<evidence type="ECO:0000313" key="2">
    <source>
        <dbReference type="EMBL" id="CCX33690.1"/>
    </source>
</evidence>
<evidence type="ECO:0000256" key="1">
    <source>
        <dbReference type="SAM" id="Phobius"/>
    </source>
</evidence>
<keyword evidence="1" id="KW-0472">Membrane</keyword>
<keyword evidence="1" id="KW-1133">Transmembrane helix</keyword>
<name>U4LP07_PYROM</name>